<dbReference type="AlphaFoldDB" id="R7QSW3"/>
<evidence type="ECO:0000313" key="3">
    <source>
        <dbReference type="Proteomes" id="UP000012073"/>
    </source>
</evidence>
<evidence type="ECO:0000313" key="2">
    <source>
        <dbReference type="EMBL" id="CDF41229.1"/>
    </source>
</evidence>
<feature type="compositionally biased region" description="Polar residues" evidence="1">
    <location>
        <begin position="23"/>
        <end position="34"/>
    </location>
</feature>
<reference evidence="3" key="1">
    <citation type="journal article" date="2013" name="Proc. Natl. Acad. Sci. U.S.A.">
        <title>Genome structure and metabolic features in the red seaweed Chondrus crispus shed light on evolution of the Archaeplastida.</title>
        <authorList>
            <person name="Collen J."/>
            <person name="Porcel B."/>
            <person name="Carre W."/>
            <person name="Ball S.G."/>
            <person name="Chaparro C."/>
            <person name="Tonon T."/>
            <person name="Barbeyron T."/>
            <person name="Michel G."/>
            <person name="Noel B."/>
            <person name="Valentin K."/>
            <person name="Elias M."/>
            <person name="Artiguenave F."/>
            <person name="Arun A."/>
            <person name="Aury J.M."/>
            <person name="Barbosa-Neto J.F."/>
            <person name="Bothwell J.H."/>
            <person name="Bouget F.Y."/>
            <person name="Brillet L."/>
            <person name="Cabello-Hurtado F."/>
            <person name="Capella-Gutierrez S."/>
            <person name="Charrier B."/>
            <person name="Cladiere L."/>
            <person name="Cock J.M."/>
            <person name="Coelho S.M."/>
            <person name="Colleoni C."/>
            <person name="Czjzek M."/>
            <person name="Da Silva C."/>
            <person name="Delage L."/>
            <person name="Denoeud F."/>
            <person name="Deschamps P."/>
            <person name="Dittami S.M."/>
            <person name="Gabaldon T."/>
            <person name="Gachon C.M."/>
            <person name="Groisillier A."/>
            <person name="Herve C."/>
            <person name="Jabbari K."/>
            <person name="Katinka M."/>
            <person name="Kloareg B."/>
            <person name="Kowalczyk N."/>
            <person name="Labadie K."/>
            <person name="Leblanc C."/>
            <person name="Lopez P.J."/>
            <person name="McLachlan D.H."/>
            <person name="Meslet-Cladiere L."/>
            <person name="Moustafa A."/>
            <person name="Nehr Z."/>
            <person name="Nyvall Collen P."/>
            <person name="Panaud O."/>
            <person name="Partensky F."/>
            <person name="Poulain J."/>
            <person name="Rensing S.A."/>
            <person name="Rousvoal S."/>
            <person name="Samson G."/>
            <person name="Symeonidi A."/>
            <person name="Weissenbach J."/>
            <person name="Zambounis A."/>
            <person name="Wincker P."/>
            <person name="Boyen C."/>
        </authorList>
    </citation>
    <scope>NUCLEOTIDE SEQUENCE [LARGE SCALE GENOMIC DNA]</scope>
    <source>
        <strain evidence="3">cv. Stackhouse</strain>
    </source>
</reference>
<evidence type="ECO:0000256" key="1">
    <source>
        <dbReference type="SAM" id="MobiDB-lite"/>
    </source>
</evidence>
<gene>
    <name evidence="2" type="ORF">CHC_T00000982001</name>
</gene>
<dbReference type="EMBL" id="HG002329">
    <property type="protein sequence ID" value="CDF41229.1"/>
    <property type="molecule type" value="Genomic_DNA"/>
</dbReference>
<name>R7QSW3_CHOCR</name>
<proteinExistence type="predicted"/>
<organism evidence="2 3">
    <name type="scientific">Chondrus crispus</name>
    <name type="common">Carrageen Irish moss</name>
    <name type="synonym">Polymorpha crispa</name>
    <dbReference type="NCBI Taxonomy" id="2769"/>
    <lineage>
        <taxon>Eukaryota</taxon>
        <taxon>Rhodophyta</taxon>
        <taxon>Florideophyceae</taxon>
        <taxon>Rhodymeniophycidae</taxon>
        <taxon>Gigartinales</taxon>
        <taxon>Gigartinaceae</taxon>
        <taxon>Chondrus</taxon>
    </lineage>
</organism>
<dbReference type="GeneID" id="17319240"/>
<protein>
    <submittedName>
        <fullName evidence="2">Uncharacterized protein</fullName>
    </submittedName>
</protein>
<dbReference type="RefSeq" id="XP_005711523.1">
    <property type="nucleotide sequence ID" value="XM_005711466.1"/>
</dbReference>
<dbReference type="Proteomes" id="UP000012073">
    <property type="component" value="Unassembled WGS sequence"/>
</dbReference>
<feature type="region of interest" description="Disordered" evidence="1">
    <location>
        <begin position="19"/>
        <end position="38"/>
    </location>
</feature>
<dbReference type="KEGG" id="ccp:CHC_T00000982001"/>
<dbReference type="Gramene" id="CDF41229">
    <property type="protein sequence ID" value="CDF41229"/>
    <property type="gene ID" value="CHC_T00000982001"/>
</dbReference>
<sequence length="95" mass="11041">MTFGDVLTRLRTTTQRFLDHTRSVPSSHQHTTLASVPRRPWHRTKLLAPAAISHRRNEQFYRLPPFPTNRSNTKELVHPALLSLRAHLVRLDGTR</sequence>
<accession>R7QSW3</accession>
<keyword evidence="3" id="KW-1185">Reference proteome</keyword>